<reference evidence="6" key="1">
    <citation type="journal article" date="2019" name="Int. J. Syst. Evol. Microbiol.">
        <title>The Global Catalogue of Microorganisms (GCM) 10K type strain sequencing project: providing services to taxonomists for standard genome sequencing and annotation.</title>
        <authorList>
            <consortium name="The Broad Institute Genomics Platform"/>
            <consortium name="The Broad Institute Genome Sequencing Center for Infectious Disease"/>
            <person name="Wu L."/>
            <person name="Ma J."/>
        </authorList>
    </citation>
    <scope>NUCLEOTIDE SEQUENCE [LARGE SCALE GENOMIC DNA]</scope>
    <source>
        <strain evidence="6">CCUG 56401</strain>
    </source>
</reference>
<sequence>MNTPDTAVRTETVGSTLVITINRPKARNAVDAEVAGGIAAAIDELEANPALRVGVLTGAEGTFSAGMDLKAAARGESPAVAGKGFAGLTEAETSKPLIAAVEGYAMGGGFELALACDLVVAAEDARFALPEVKRGLIAGGGGVIRLPRRVPHHLAMELLLTGRTITAARARELGVVNRLTAGGGALSAALELAAEIGENAPLALAAVKRVVRHARDDAEPEAFSAQRREIQQLLESADFAEGARAFAEKRAPEWTGR</sequence>
<dbReference type="Gene3D" id="3.90.226.10">
    <property type="entry name" value="2-enoyl-CoA Hydratase, Chain A, domain 1"/>
    <property type="match status" value="1"/>
</dbReference>
<evidence type="ECO:0000256" key="3">
    <source>
        <dbReference type="ARBA" id="ARBA00023239"/>
    </source>
</evidence>
<keyword evidence="6" id="KW-1185">Reference proteome</keyword>
<dbReference type="NCBIfam" id="NF006100">
    <property type="entry name" value="PRK08252.1"/>
    <property type="match status" value="1"/>
</dbReference>
<evidence type="ECO:0000256" key="1">
    <source>
        <dbReference type="ARBA" id="ARBA00005254"/>
    </source>
</evidence>
<dbReference type="Proteomes" id="UP001597018">
    <property type="component" value="Unassembled WGS sequence"/>
</dbReference>
<dbReference type="InterPro" id="IPR018376">
    <property type="entry name" value="Enoyl-CoA_hyd/isom_CS"/>
</dbReference>
<dbReference type="PANTHER" id="PTHR11941">
    <property type="entry name" value="ENOYL-COA HYDRATASE-RELATED"/>
    <property type="match status" value="1"/>
</dbReference>
<gene>
    <name evidence="5" type="ORF">ACFQ16_09470</name>
</gene>
<keyword evidence="3" id="KW-0456">Lyase</keyword>
<dbReference type="InterPro" id="IPR014748">
    <property type="entry name" value="Enoyl-CoA_hydra_C"/>
</dbReference>
<accession>A0ABW3FQJ9</accession>
<dbReference type="CDD" id="cd06558">
    <property type="entry name" value="crotonase-like"/>
    <property type="match status" value="1"/>
</dbReference>
<dbReference type="SUPFAM" id="SSF52096">
    <property type="entry name" value="ClpP/crotonase"/>
    <property type="match status" value="1"/>
</dbReference>
<organism evidence="5 6">
    <name type="scientific">Saccharopolyspora rosea</name>
    <dbReference type="NCBI Taxonomy" id="524884"/>
    <lineage>
        <taxon>Bacteria</taxon>
        <taxon>Bacillati</taxon>
        <taxon>Actinomycetota</taxon>
        <taxon>Actinomycetes</taxon>
        <taxon>Pseudonocardiales</taxon>
        <taxon>Pseudonocardiaceae</taxon>
        <taxon>Saccharopolyspora</taxon>
    </lineage>
</organism>
<keyword evidence="2" id="KW-0443">Lipid metabolism</keyword>
<dbReference type="PANTHER" id="PTHR11941:SF169">
    <property type="entry name" value="(7AS)-7A-METHYL-1,5-DIOXO-2,3,5,6,7,7A-HEXAHYDRO-1H-INDENE-CARBOXYL-COA HYDROLASE"/>
    <property type="match status" value="1"/>
</dbReference>
<name>A0ABW3FQJ9_9PSEU</name>
<dbReference type="EMBL" id="JBHTIW010000004">
    <property type="protein sequence ID" value="MFD0919972.1"/>
    <property type="molecule type" value="Genomic_DNA"/>
</dbReference>
<dbReference type="Gene3D" id="1.10.12.10">
    <property type="entry name" value="Lyase 2-enoyl-coa Hydratase, Chain A, domain 2"/>
    <property type="match status" value="1"/>
</dbReference>
<dbReference type="Pfam" id="PF00378">
    <property type="entry name" value="ECH_1"/>
    <property type="match status" value="1"/>
</dbReference>
<protein>
    <submittedName>
        <fullName evidence="5">Crotonase/enoyl-CoA hydratase family protein</fullName>
    </submittedName>
</protein>
<dbReference type="InterPro" id="IPR001753">
    <property type="entry name" value="Enoyl-CoA_hydra/iso"/>
</dbReference>
<evidence type="ECO:0000313" key="6">
    <source>
        <dbReference type="Proteomes" id="UP001597018"/>
    </source>
</evidence>
<proteinExistence type="inferred from homology"/>
<evidence type="ECO:0000256" key="2">
    <source>
        <dbReference type="ARBA" id="ARBA00023098"/>
    </source>
</evidence>
<dbReference type="InterPro" id="IPR029045">
    <property type="entry name" value="ClpP/crotonase-like_dom_sf"/>
</dbReference>
<comment type="similarity">
    <text evidence="1 4">Belongs to the enoyl-CoA hydratase/isomerase family.</text>
</comment>
<evidence type="ECO:0000313" key="5">
    <source>
        <dbReference type="EMBL" id="MFD0919972.1"/>
    </source>
</evidence>
<comment type="caution">
    <text evidence="5">The sequence shown here is derived from an EMBL/GenBank/DDBJ whole genome shotgun (WGS) entry which is preliminary data.</text>
</comment>
<dbReference type="RefSeq" id="WP_263251993.1">
    <property type="nucleotide sequence ID" value="NZ_BAABLT010000052.1"/>
</dbReference>
<evidence type="ECO:0000256" key="4">
    <source>
        <dbReference type="RuleBase" id="RU003707"/>
    </source>
</evidence>
<dbReference type="PROSITE" id="PS00166">
    <property type="entry name" value="ENOYL_COA_HYDRATASE"/>
    <property type="match status" value="1"/>
</dbReference>